<feature type="compositionally biased region" description="Basic and acidic residues" evidence="1">
    <location>
        <begin position="245"/>
        <end position="259"/>
    </location>
</feature>
<feature type="region of interest" description="Disordered" evidence="1">
    <location>
        <begin position="245"/>
        <end position="265"/>
    </location>
</feature>
<dbReference type="AlphaFoldDB" id="A0A4Y7Q0A1"/>
<evidence type="ECO:0000313" key="3">
    <source>
        <dbReference type="Proteomes" id="UP000294933"/>
    </source>
</evidence>
<gene>
    <name evidence="2" type="ORF">BD410DRAFT_829282</name>
</gene>
<dbReference type="Proteomes" id="UP000294933">
    <property type="component" value="Unassembled WGS sequence"/>
</dbReference>
<name>A0A4Y7Q0A1_9AGAM</name>
<evidence type="ECO:0000313" key="2">
    <source>
        <dbReference type="EMBL" id="TDL21083.1"/>
    </source>
</evidence>
<dbReference type="VEuPathDB" id="FungiDB:BD410DRAFT_829282"/>
<organism evidence="2 3">
    <name type="scientific">Rickenella mellea</name>
    <dbReference type="NCBI Taxonomy" id="50990"/>
    <lineage>
        <taxon>Eukaryota</taxon>
        <taxon>Fungi</taxon>
        <taxon>Dikarya</taxon>
        <taxon>Basidiomycota</taxon>
        <taxon>Agaricomycotina</taxon>
        <taxon>Agaricomycetes</taxon>
        <taxon>Hymenochaetales</taxon>
        <taxon>Rickenellaceae</taxon>
        <taxon>Rickenella</taxon>
    </lineage>
</organism>
<reference evidence="2 3" key="1">
    <citation type="submission" date="2018-06" db="EMBL/GenBank/DDBJ databases">
        <title>A transcriptomic atlas of mushroom development highlights an independent origin of complex multicellularity.</title>
        <authorList>
            <consortium name="DOE Joint Genome Institute"/>
            <person name="Krizsan K."/>
            <person name="Almasi E."/>
            <person name="Merenyi Z."/>
            <person name="Sahu N."/>
            <person name="Viragh M."/>
            <person name="Koszo T."/>
            <person name="Mondo S."/>
            <person name="Kiss B."/>
            <person name="Balint B."/>
            <person name="Kues U."/>
            <person name="Barry K."/>
            <person name="Hegedus J.C."/>
            <person name="Henrissat B."/>
            <person name="Johnson J."/>
            <person name="Lipzen A."/>
            <person name="Ohm R."/>
            <person name="Nagy I."/>
            <person name="Pangilinan J."/>
            <person name="Yan J."/>
            <person name="Xiong Y."/>
            <person name="Grigoriev I.V."/>
            <person name="Hibbett D.S."/>
            <person name="Nagy L.G."/>
        </authorList>
    </citation>
    <scope>NUCLEOTIDE SEQUENCE [LARGE SCALE GENOMIC DNA]</scope>
    <source>
        <strain evidence="2 3">SZMC22713</strain>
    </source>
</reference>
<evidence type="ECO:0000256" key="1">
    <source>
        <dbReference type="SAM" id="MobiDB-lite"/>
    </source>
</evidence>
<sequence length="265" mass="28810">MQNAKPDPGPAVLFAPSGPLSSTGSFDWWPYSPSSVDSSTITTSMTQPIFPVVPSSSLAIGDNSFFMTTTTSTTTSTPNLINISHNPCNPPSSHHNLHHWCFSPNSITRKPSTSSAAQSQTARKYEVQAIVLESLLGCVFGDCRWMHGWSRSRARILIGQRHFRLGAGGKGGGCLQPPNLSREPTRMAFTSFPNSMVPNPIANAVTETKRPVMTPAPTIFPSTASSYDYELDGDEEVYESARLLRAEDTDNGHGNDGKKRSYWKG</sequence>
<accession>A0A4Y7Q0A1</accession>
<protein>
    <submittedName>
        <fullName evidence="2">Uncharacterized protein</fullName>
    </submittedName>
</protein>
<keyword evidence="3" id="KW-1185">Reference proteome</keyword>
<proteinExistence type="predicted"/>
<dbReference type="EMBL" id="ML170183">
    <property type="protein sequence ID" value="TDL21083.1"/>
    <property type="molecule type" value="Genomic_DNA"/>
</dbReference>